<feature type="non-terminal residue" evidence="1">
    <location>
        <position position="81"/>
    </location>
</feature>
<dbReference type="EMBL" id="BTRK01000006">
    <property type="protein sequence ID" value="GMR62019.1"/>
    <property type="molecule type" value="Genomic_DNA"/>
</dbReference>
<sequence>DHTTTWALTFRSLHLCTISRQFTVQSSRIGIRLWLLTLIRTSSRNCPNCDCLLSIFAQLDRNTLNMQKSVSKRMCKLACKQ</sequence>
<dbReference type="AlphaFoldDB" id="A0AAN5DHK8"/>
<protein>
    <submittedName>
        <fullName evidence="1">Uncharacterized protein</fullName>
    </submittedName>
</protein>
<dbReference type="Proteomes" id="UP001328107">
    <property type="component" value="Unassembled WGS sequence"/>
</dbReference>
<keyword evidence="2" id="KW-1185">Reference proteome</keyword>
<evidence type="ECO:0000313" key="2">
    <source>
        <dbReference type="Proteomes" id="UP001328107"/>
    </source>
</evidence>
<name>A0AAN5DHK8_9BILA</name>
<accession>A0AAN5DHK8</accession>
<evidence type="ECO:0000313" key="1">
    <source>
        <dbReference type="EMBL" id="GMR62019.1"/>
    </source>
</evidence>
<feature type="non-terminal residue" evidence="1">
    <location>
        <position position="1"/>
    </location>
</feature>
<gene>
    <name evidence="1" type="ORF">PMAYCL1PPCAC_32214</name>
</gene>
<comment type="caution">
    <text evidence="1">The sequence shown here is derived from an EMBL/GenBank/DDBJ whole genome shotgun (WGS) entry which is preliminary data.</text>
</comment>
<proteinExistence type="predicted"/>
<reference evidence="2" key="1">
    <citation type="submission" date="2022-10" db="EMBL/GenBank/DDBJ databases">
        <title>Genome assembly of Pristionchus species.</title>
        <authorList>
            <person name="Yoshida K."/>
            <person name="Sommer R.J."/>
        </authorList>
    </citation>
    <scope>NUCLEOTIDE SEQUENCE [LARGE SCALE GENOMIC DNA]</scope>
    <source>
        <strain evidence="2">RS5460</strain>
    </source>
</reference>
<organism evidence="1 2">
    <name type="scientific">Pristionchus mayeri</name>
    <dbReference type="NCBI Taxonomy" id="1317129"/>
    <lineage>
        <taxon>Eukaryota</taxon>
        <taxon>Metazoa</taxon>
        <taxon>Ecdysozoa</taxon>
        <taxon>Nematoda</taxon>
        <taxon>Chromadorea</taxon>
        <taxon>Rhabditida</taxon>
        <taxon>Rhabditina</taxon>
        <taxon>Diplogasteromorpha</taxon>
        <taxon>Diplogasteroidea</taxon>
        <taxon>Neodiplogasteridae</taxon>
        <taxon>Pristionchus</taxon>
    </lineage>
</organism>